<proteinExistence type="predicted"/>
<name>F4GKV0_PARC1</name>
<evidence type="ECO:0000313" key="2">
    <source>
        <dbReference type="Proteomes" id="UP000007939"/>
    </source>
</evidence>
<sequence>MFEDFMRMQPRIASLLESELRQGILPRAILFSGPEFSGRMSMSLQLARSLSLNNNADGTDRTGGALVPENNVIVISPRNHKPRICAALQAVSTHKLEAARGQVIESVSLMLAQFHGALADAATAGMKKLFEEAAELHDRLDEFSSLDMNGKMFKTACDALASLLKPFFALSSSSRTLTIAQCREIQGWCRLTALDRRPRIIIIEALEQATEGARNSLLKLLEEPPENSRFILVTSHPERMMATILSRVRQYRFASLSPKVAKEIIISRYGCEVDKNQELKDFILTAGGEDDAKKISLVQEAAHAFAIMMSETETEDSVNLSSIITTVEDSDVIPYFFERMAEELRTLHRQDSLPAPFLHSCLAAVSQGYQQYIVYNLPLRSLLESLCFDRRRTHE</sequence>
<evidence type="ECO:0000313" key="1">
    <source>
        <dbReference type="EMBL" id="AEC01863.1"/>
    </source>
</evidence>
<keyword evidence="2" id="KW-1185">Reference proteome</keyword>
<dbReference type="Pfam" id="PF13177">
    <property type="entry name" value="DNA_pol3_delta2"/>
    <property type="match status" value="1"/>
</dbReference>
<dbReference type="AlphaFoldDB" id="F4GKV0"/>
<dbReference type="PANTHER" id="PTHR11669:SF8">
    <property type="entry name" value="DNA POLYMERASE III SUBUNIT DELTA"/>
    <property type="match status" value="1"/>
</dbReference>
<dbReference type="Proteomes" id="UP000007939">
    <property type="component" value="Chromosome"/>
</dbReference>
<accession>F4GKV0</accession>
<dbReference type="SUPFAM" id="SSF52540">
    <property type="entry name" value="P-loop containing nucleoside triphosphate hydrolases"/>
    <property type="match status" value="1"/>
</dbReference>
<dbReference type="PANTHER" id="PTHR11669">
    <property type="entry name" value="REPLICATION FACTOR C / DNA POLYMERASE III GAMMA-TAU SUBUNIT"/>
    <property type="match status" value="1"/>
</dbReference>
<dbReference type="GO" id="GO:0006261">
    <property type="term" value="P:DNA-templated DNA replication"/>
    <property type="evidence" value="ECO:0007669"/>
    <property type="project" value="TreeGrafter"/>
</dbReference>
<dbReference type="EMBL" id="CP002659">
    <property type="protein sequence ID" value="AEC01863.1"/>
    <property type="molecule type" value="Genomic_DNA"/>
</dbReference>
<evidence type="ECO:0008006" key="3">
    <source>
        <dbReference type="Google" id="ProtNLM"/>
    </source>
</evidence>
<protein>
    <recommendedName>
        <fullName evidence="3">DNA polymerase III gamma/tau subunits-like protein</fullName>
    </recommendedName>
</protein>
<organism evidence="1 2">
    <name type="scientific">Parasphaerochaeta coccoides (strain ATCC BAA-1237 / DSM 17374 / SPN1)</name>
    <name type="common">Sphaerochaeta coccoides</name>
    <dbReference type="NCBI Taxonomy" id="760011"/>
    <lineage>
        <taxon>Bacteria</taxon>
        <taxon>Pseudomonadati</taxon>
        <taxon>Spirochaetota</taxon>
        <taxon>Spirochaetia</taxon>
        <taxon>Spirochaetales</taxon>
        <taxon>Sphaerochaetaceae</taxon>
        <taxon>Parasphaerochaeta</taxon>
    </lineage>
</organism>
<dbReference type="InterPro" id="IPR027417">
    <property type="entry name" value="P-loop_NTPase"/>
</dbReference>
<dbReference type="eggNOG" id="COG0470">
    <property type="taxonomic scope" value="Bacteria"/>
</dbReference>
<dbReference type="STRING" id="760011.Spico_0635"/>
<dbReference type="HOGENOM" id="CLU_052177_0_0_12"/>
<reference evidence="2" key="1">
    <citation type="submission" date="2011-04" db="EMBL/GenBank/DDBJ databases">
        <title>The complete genome of Spirochaeta coccoides DSM 17374.</title>
        <authorList>
            <person name="Lucas S."/>
            <person name="Copeland A."/>
            <person name="Lapidus A."/>
            <person name="Bruce D."/>
            <person name="Goodwin L."/>
            <person name="Pitluck S."/>
            <person name="Peters L."/>
            <person name="Kyrpides N."/>
            <person name="Mavromatis K."/>
            <person name="Pagani I."/>
            <person name="Ivanova N."/>
            <person name="Ovchinnikova G."/>
            <person name="Lu M."/>
            <person name="Detter J.C."/>
            <person name="Tapia R."/>
            <person name="Han C."/>
            <person name="Land M."/>
            <person name="Hauser L."/>
            <person name="Markowitz V."/>
            <person name="Cheng J.-F."/>
            <person name="Hugenholtz P."/>
            <person name="Woyke T."/>
            <person name="Wu D."/>
            <person name="Spring S."/>
            <person name="Schroeder M."/>
            <person name="Brambilla E."/>
            <person name="Klenk H.-P."/>
            <person name="Eisen J.A."/>
        </authorList>
    </citation>
    <scope>NUCLEOTIDE SEQUENCE [LARGE SCALE GENOMIC DNA]</scope>
    <source>
        <strain evidence="2">ATCC BAA-1237 / DSM 17374 / SPN1</strain>
    </source>
</reference>
<dbReference type="InterPro" id="IPR050238">
    <property type="entry name" value="DNA_Rep/Repair_Clamp_Loader"/>
</dbReference>
<gene>
    <name evidence="1" type="ordered locus">Spico_0635</name>
</gene>
<reference evidence="1 2" key="2">
    <citation type="journal article" date="2012" name="Stand. Genomic Sci.">
        <title>Complete genome sequence of the termite hindgut bacterium Spirochaeta coccoides type strain (SPN1(T)), reclassification in the genus Sphaerochaeta as Sphaerochaeta coccoides comb. nov. and emendations of the family Spirochaetaceae and the genus Sphaerochaeta.</title>
        <authorList>
            <person name="Abt B."/>
            <person name="Han C."/>
            <person name="Scheuner C."/>
            <person name="Lu M."/>
            <person name="Lapidus A."/>
            <person name="Nolan M."/>
            <person name="Lucas S."/>
            <person name="Hammon N."/>
            <person name="Deshpande S."/>
            <person name="Cheng J.F."/>
            <person name="Tapia R."/>
            <person name="Goodwin L.A."/>
            <person name="Pitluck S."/>
            <person name="Liolios K."/>
            <person name="Pagani I."/>
            <person name="Ivanova N."/>
            <person name="Mavromatis K."/>
            <person name="Mikhailova N."/>
            <person name="Huntemann M."/>
            <person name="Pati A."/>
            <person name="Chen A."/>
            <person name="Palaniappan K."/>
            <person name="Land M."/>
            <person name="Hauser L."/>
            <person name="Brambilla E.M."/>
            <person name="Rohde M."/>
            <person name="Spring S."/>
            <person name="Gronow S."/>
            <person name="Goker M."/>
            <person name="Woyke T."/>
            <person name="Bristow J."/>
            <person name="Eisen J.A."/>
            <person name="Markowitz V."/>
            <person name="Hugenholtz P."/>
            <person name="Kyrpides N.C."/>
            <person name="Klenk H.P."/>
            <person name="Detter J.C."/>
        </authorList>
    </citation>
    <scope>NUCLEOTIDE SEQUENCE [LARGE SCALE GENOMIC DNA]</scope>
    <source>
        <strain evidence="2">ATCC BAA-1237 / DSM 17374 / SPN1</strain>
    </source>
</reference>
<dbReference type="Gene3D" id="3.40.50.300">
    <property type="entry name" value="P-loop containing nucleotide triphosphate hydrolases"/>
    <property type="match status" value="1"/>
</dbReference>
<dbReference type="KEGG" id="scc:Spico_0635"/>
<dbReference type="OrthoDB" id="350329at2"/>